<dbReference type="InterPro" id="IPR036388">
    <property type="entry name" value="WH-like_DNA-bd_sf"/>
</dbReference>
<feature type="domain" description="Transcriptional repressor PaaX-like C-terminal" evidence="2">
    <location>
        <begin position="202"/>
        <end position="289"/>
    </location>
</feature>
<dbReference type="Gene3D" id="1.10.10.10">
    <property type="entry name" value="Winged helix-like DNA-binding domain superfamily/Winged helix DNA-binding domain"/>
    <property type="match status" value="1"/>
</dbReference>
<keyword evidence="5" id="KW-1185">Reference proteome</keyword>
<dbReference type="InterPro" id="IPR012906">
    <property type="entry name" value="PaaX-like_N"/>
</dbReference>
<dbReference type="PIRSF" id="PIRSF020623">
    <property type="entry name" value="PaaX"/>
    <property type="match status" value="1"/>
</dbReference>
<dbReference type="EMBL" id="BAABEO010000006">
    <property type="protein sequence ID" value="GAA3668907.1"/>
    <property type="molecule type" value="Genomic_DNA"/>
</dbReference>
<organism evidence="4 5">
    <name type="scientific">Arthrobacter ginkgonis</name>
    <dbReference type="NCBI Taxonomy" id="1630594"/>
    <lineage>
        <taxon>Bacteria</taxon>
        <taxon>Bacillati</taxon>
        <taxon>Actinomycetota</taxon>
        <taxon>Actinomycetes</taxon>
        <taxon>Micrococcales</taxon>
        <taxon>Micrococcaceae</taxon>
        <taxon>Arthrobacter</taxon>
    </lineage>
</organism>
<dbReference type="Pfam" id="PF08223">
    <property type="entry name" value="PaaX_C"/>
    <property type="match status" value="1"/>
</dbReference>
<feature type="domain" description="Transcriptional repressor PaaX-like N-terminal" evidence="1">
    <location>
        <begin position="32"/>
        <end position="99"/>
    </location>
</feature>
<reference evidence="5" key="1">
    <citation type="journal article" date="2019" name="Int. J. Syst. Evol. Microbiol.">
        <title>The Global Catalogue of Microorganisms (GCM) 10K type strain sequencing project: providing services to taxonomists for standard genome sequencing and annotation.</title>
        <authorList>
            <consortium name="The Broad Institute Genomics Platform"/>
            <consortium name="The Broad Institute Genome Sequencing Center for Infectious Disease"/>
            <person name="Wu L."/>
            <person name="Ma J."/>
        </authorList>
    </citation>
    <scope>NUCLEOTIDE SEQUENCE [LARGE SCALE GENOMIC DNA]</scope>
    <source>
        <strain evidence="5">JCM 30742</strain>
    </source>
</reference>
<sequence>MSTPTTTAAPAREGVPAILATVRPRVADGPRPRHILMTLLADYWIRSGSRAPSGALVELLGDFGISEAGARTVLSRVARDGRVTVDREGRRTFYALTPRLRERLIGGLELLASFGMEAHEVETWSCVAFSVPEEQRAARHKLRAGLQWLGFAPLYDGLWVSPRRVLQRAETLVESLGITAASVFEADIRGIGSAYGRPTDAWDLASISAIYRDFIAELEPIAERMRSGHLEDREALAWRTEIMSVWRAFPTVDPGLPESLLPQDWPRARARQLFEELYLGLAAAAERRVHRAVAHHDESLVSAAAAHGLSID</sequence>
<dbReference type="PANTHER" id="PTHR30319:SF1">
    <property type="entry name" value="TRANSCRIPTIONAL REPRESSOR PAAX"/>
    <property type="match status" value="1"/>
</dbReference>
<feature type="domain" description="Transcriptional repressor PaaX-like central Cas2-like" evidence="3">
    <location>
        <begin position="122"/>
        <end position="190"/>
    </location>
</feature>
<dbReference type="Gene3D" id="1.20.58.1460">
    <property type="match status" value="1"/>
</dbReference>
<dbReference type="PANTHER" id="PTHR30319">
    <property type="entry name" value="PHENYLACETIC ACID REGULATOR-RELATED TRANSCRIPTIONAL REPRESSOR"/>
    <property type="match status" value="1"/>
</dbReference>
<accession>A0ABP7BSK2</accession>
<dbReference type="RefSeq" id="WP_345148106.1">
    <property type="nucleotide sequence ID" value="NZ_BAABEO010000006.1"/>
</dbReference>
<comment type="caution">
    <text evidence="4">The sequence shown here is derived from an EMBL/GenBank/DDBJ whole genome shotgun (WGS) entry which is preliminary data.</text>
</comment>
<dbReference type="Pfam" id="PF20803">
    <property type="entry name" value="PaaX_M"/>
    <property type="match status" value="1"/>
</dbReference>
<evidence type="ECO:0000259" key="2">
    <source>
        <dbReference type="Pfam" id="PF08223"/>
    </source>
</evidence>
<evidence type="ECO:0000259" key="1">
    <source>
        <dbReference type="Pfam" id="PF07848"/>
    </source>
</evidence>
<gene>
    <name evidence="4" type="ORF">GCM10023081_04220</name>
</gene>
<dbReference type="Proteomes" id="UP001500752">
    <property type="component" value="Unassembled WGS sequence"/>
</dbReference>
<proteinExistence type="predicted"/>
<evidence type="ECO:0000313" key="5">
    <source>
        <dbReference type="Proteomes" id="UP001500752"/>
    </source>
</evidence>
<dbReference type="InterPro" id="IPR048846">
    <property type="entry name" value="PaaX-like_central"/>
</dbReference>
<dbReference type="Gene3D" id="3.30.70.2650">
    <property type="match status" value="1"/>
</dbReference>
<dbReference type="InterPro" id="IPR013225">
    <property type="entry name" value="PaaX_C"/>
</dbReference>
<dbReference type="InterPro" id="IPR011965">
    <property type="entry name" value="PaaX_trns_reg"/>
</dbReference>
<evidence type="ECO:0000313" key="4">
    <source>
        <dbReference type="EMBL" id="GAA3668907.1"/>
    </source>
</evidence>
<protein>
    <submittedName>
        <fullName evidence="4">PaaX family transcriptional regulator C-terminal domain-containing protein</fullName>
    </submittedName>
</protein>
<evidence type="ECO:0000259" key="3">
    <source>
        <dbReference type="Pfam" id="PF20803"/>
    </source>
</evidence>
<name>A0ABP7BSK2_9MICC</name>
<dbReference type="Pfam" id="PF07848">
    <property type="entry name" value="PaaX"/>
    <property type="match status" value="1"/>
</dbReference>